<evidence type="ECO:0000313" key="2">
    <source>
        <dbReference type="Proteomes" id="UP000230607"/>
    </source>
</evidence>
<gene>
    <name evidence="1" type="ORF">NCS_10177</name>
</gene>
<dbReference type="Proteomes" id="UP000230607">
    <property type="component" value="Chromosome 1"/>
</dbReference>
<reference evidence="2" key="1">
    <citation type="submission" date="2017-03" db="EMBL/GenBank/DDBJ databases">
        <authorList>
            <person name="Herbold C."/>
        </authorList>
    </citation>
    <scope>NUCLEOTIDE SEQUENCE [LARGE SCALE GENOMIC DNA]</scope>
</reference>
<organism evidence="1 2">
    <name type="scientific">Candidatus Nitrosotalea okcheonensis</name>
    <dbReference type="NCBI Taxonomy" id="1903276"/>
    <lineage>
        <taxon>Archaea</taxon>
        <taxon>Nitrososphaerota</taxon>
        <taxon>Nitrososphaeria</taxon>
        <taxon>Nitrosotaleales</taxon>
        <taxon>Nitrosotaleaceae</taxon>
        <taxon>Nitrosotalea</taxon>
    </lineage>
</organism>
<dbReference type="EMBL" id="LT841358">
    <property type="protein sequence ID" value="SMH70370.1"/>
    <property type="molecule type" value="Genomic_DNA"/>
</dbReference>
<accession>A0A2H1FC76</accession>
<evidence type="ECO:0000313" key="1">
    <source>
        <dbReference type="EMBL" id="SMH70370.1"/>
    </source>
</evidence>
<sequence length="65" mass="7172">MLFSMLSSKHFSEVCALIGLIFSTLFAFLDQFASSTSSSIFFSDLDKNNSSFLPLSSPHFLVLLS</sequence>
<name>A0A2H1FC76_9ARCH</name>
<proteinExistence type="predicted"/>
<keyword evidence="2" id="KW-1185">Reference proteome</keyword>
<dbReference type="AlphaFoldDB" id="A0A2H1FC76"/>
<protein>
    <submittedName>
        <fullName evidence="1">Uncharacterized protein</fullName>
    </submittedName>
</protein>